<dbReference type="InParanoid" id="L7JY29"/>
<accession>L7JY29</accession>
<dbReference type="OMA" id="THCSYED"/>
<dbReference type="GO" id="GO:0008859">
    <property type="term" value="F:exoribonuclease II activity"/>
    <property type="evidence" value="ECO:0007669"/>
    <property type="project" value="UniProtKB-EC"/>
</dbReference>
<gene>
    <name evidence="7" type="ORF">THOM_0651</name>
</gene>
<dbReference type="Pfam" id="PF00929">
    <property type="entry name" value="RNase_T"/>
    <property type="match status" value="1"/>
</dbReference>
<dbReference type="InterPro" id="IPR013520">
    <property type="entry name" value="Ribonucl_H"/>
</dbReference>
<sequence length="300" mass="34852">MCEIESIILKDIGDDVRPDIKVLLHVEYLQHFVVKQPFSIYLEDDRFVNSDVSVREMNKIDLGVYKSAYRHTVHKLIAIDCEMLLTNAGVELGRVTLLDIHGNTLLDAYVRTDNTVIDYRTEYSGLSEQSFVNSVRFDEAQSMVLEQVGVDTIVLGHSLYNDLKILQIKHDKLIDTSRLFRTHGNYKISLKSLADKYGCISIQNNTHCSYEDAYACLQLLSVKVRVLYELFHSERYFGFVKTDRKVCLDKLKVSERCVRTAFVSLRELESLNVFDRVNNYYMVIYTWMNKMYAGVYDSKR</sequence>
<dbReference type="Gene3D" id="3.30.420.10">
    <property type="entry name" value="Ribonuclease H-like superfamily/Ribonuclease H"/>
    <property type="match status" value="1"/>
</dbReference>
<evidence type="ECO:0000313" key="7">
    <source>
        <dbReference type="EMBL" id="ELQ76339.1"/>
    </source>
</evidence>
<dbReference type="HOGENOM" id="CLU_054620_0_0_1"/>
<name>L7JY29_TRAHO</name>
<evidence type="ECO:0000259" key="6">
    <source>
        <dbReference type="SMART" id="SM00479"/>
    </source>
</evidence>
<dbReference type="GO" id="GO:0005634">
    <property type="term" value="C:nucleus"/>
    <property type="evidence" value="ECO:0007669"/>
    <property type="project" value="UniProtKB-SubCell"/>
</dbReference>
<dbReference type="InterPro" id="IPR047021">
    <property type="entry name" value="REXO1/3/4-like"/>
</dbReference>
<dbReference type="PANTHER" id="PTHR12801">
    <property type="entry name" value="RNA EXONUCLEASE REXO1 / RECO3 FAMILY MEMBER-RELATED"/>
    <property type="match status" value="1"/>
</dbReference>
<keyword evidence="5" id="KW-0539">Nucleus</keyword>
<evidence type="ECO:0000256" key="4">
    <source>
        <dbReference type="ARBA" id="ARBA00022801"/>
    </source>
</evidence>
<dbReference type="Proteomes" id="UP000011185">
    <property type="component" value="Unassembled WGS sequence"/>
</dbReference>
<dbReference type="PANTHER" id="PTHR12801:SF115">
    <property type="entry name" value="FI18136P1-RELATED"/>
    <property type="match status" value="1"/>
</dbReference>
<dbReference type="EC" id="3.1.13.1" evidence="7"/>
<comment type="similarity">
    <text evidence="2">Belongs to the REXO1/REXO3 family.</text>
</comment>
<evidence type="ECO:0000313" key="8">
    <source>
        <dbReference type="Proteomes" id="UP000011185"/>
    </source>
</evidence>
<proteinExistence type="inferred from homology"/>
<protein>
    <submittedName>
        <fullName evidence="7">3'-5' exonuclease</fullName>
        <ecNumber evidence="7">3.1.13.1</ecNumber>
    </submittedName>
</protein>
<dbReference type="InterPro" id="IPR036397">
    <property type="entry name" value="RNaseH_sf"/>
</dbReference>
<dbReference type="STRING" id="72359.L7JY29"/>
<comment type="subcellular location">
    <subcellularLocation>
        <location evidence="1">Nucleus</location>
    </subcellularLocation>
</comment>
<evidence type="ECO:0000256" key="5">
    <source>
        <dbReference type="ARBA" id="ARBA00023242"/>
    </source>
</evidence>
<dbReference type="InterPro" id="IPR012337">
    <property type="entry name" value="RNaseH-like_sf"/>
</dbReference>
<dbReference type="VEuPathDB" id="MicrosporidiaDB:THOM_0651"/>
<evidence type="ECO:0000256" key="3">
    <source>
        <dbReference type="ARBA" id="ARBA00022722"/>
    </source>
</evidence>
<keyword evidence="3" id="KW-0540">Nuclease</keyword>
<evidence type="ECO:0000256" key="2">
    <source>
        <dbReference type="ARBA" id="ARBA00006357"/>
    </source>
</evidence>
<dbReference type="AlphaFoldDB" id="L7JY29"/>
<dbReference type="EMBL" id="JH993854">
    <property type="protein sequence ID" value="ELQ76339.1"/>
    <property type="molecule type" value="Genomic_DNA"/>
</dbReference>
<reference evidence="7 8" key="1">
    <citation type="journal article" date="2012" name="PLoS Pathog.">
        <title>The genome of the obligate intracellular parasite Trachipleistophora hominis: new insights into microsporidian genome dynamics and reductive evolution.</title>
        <authorList>
            <person name="Heinz E."/>
            <person name="Williams T.A."/>
            <person name="Nakjang S."/>
            <person name="Noel C.J."/>
            <person name="Swan D.C."/>
            <person name="Goldberg A.V."/>
            <person name="Harris S.R."/>
            <person name="Weinmaier T."/>
            <person name="Markert S."/>
            <person name="Becher D."/>
            <person name="Bernhardt J."/>
            <person name="Dagan T."/>
            <person name="Hacker C."/>
            <person name="Lucocq J.M."/>
            <person name="Schweder T."/>
            <person name="Rattei T."/>
            <person name="Hall N."/>
            <person name="Hirt R.P."/>
            <person name="Embley T.M."/>
        </authorList>
    </citation>
    <scope>NUCLEOTIDE SEQUENCE [LARGE SCALE GENOMIC DNA]</scope>
</reference>
<feature type="domain" description="Exonuclease" evidence="6">
    <location>
        <begin position="75"/>
        <end position="229"/>
    </location>
</feature>
<organism evidence="7 8">
    <name type="scientific">Trachipleistophora hominis</name>
    <name type="common">Microsporidian parasite</name>
    <dbReference type="NCBI Taxonomy" id="72359"/>
    <lineage>
        <taxon>Eukaryota</taxon>
        <taxon>Fungi</taxon>
        <taxon>Fungi incertae sedis</taxon>
        <taxon>Microsporidia</taxon>
        <taxon>Pleistophoridae</taxon>
        <taxon>Trachipleistophora</taxon>
    </lineage>
</organism>
<dbReference type="GO" id="GO:0003676">
    <property type="term" value="F:nucleic acid binding"/>
    <property type="evidence" value="ECO:0007669"/>
    <property type="project" value="InterPro"/>
</dbReference>
<dbReference type="SMART" id="SM00479">
    <property type="entry name" value="EXOIII"/>
    <property type="match status" value="1"/>
</dbReference>
<keyword evidence="4 7" id="KW-0378">Hydrolase</keyword>
<dbReference type="OrthoDB" id="8191639at2759"/>
<keyword evidence="8" id="KW-1185">Reference proteome</keyword>
<evidence type="ECO:0000256" key="1">
    <source>
        <dbReference type="ARBA" id="ARBA00004123"/>
    </source>
</evidence>
<keyword evidence="7" id="KW-0269">Exonuclease</keyword>
<dbReference type="SUPFAM" id="SSF53098">
    <property type="entry name" value="Ribonuclease H-like"/>
    <property type="match status" value="1"/>
</dbReference>